<dbReference type="EMBL" id="AQQV01000003">
    <property type="protein sequence ID" value="ORE85865.1"/>
    <property type="molecule type" value="Genomic_DNA"/>
</dbReference>
<dbReference type="RefSeq" id="WP_083561905.1">
    <property type="nucleotide sequence ID" value="NZ_AQQV01000003.1"/>
</dbReference>
<gene>
    <name evidence="3" type="ORF">ATO7_11248</name>
</gene>
<reference evidence="3 4" key="1">
    <citation type="submission" date="2013-04" db="EMBL/GenBank/DDBJ databases">
        <title>Oceanococcus atlanticus 22II-S10r2 Genome Sequencing.</title>
        <authorList>
            <person name="Lai Q."/>
            <person name="Li G."/>
            <person name="Shao Z."/>
        </authorList>
    </citation>
    <scope>NUCLEOTIDE SEQUENCE [LARGE SCALE GENOMIC DNA]</scope>
    <source>
        <strain evidence="3 4">22II-S10r2</strain>
    </source>
</reference>
<dbReference type="Proteomes" id="UP000192342">
    <property type="component" value="Unassembled WGS sequence"/>
</dbReference>
<dbReference type="STRING" id="1317117.ATO7_11248"/>
<dbReference type="PANTHER" id="PTHR13343">
    <property type="entry name" value="CREG1 PROTEIN"/>
    <property type="match status" value="1"/>
</dbReference>
<dbReference type="InterPro" id="IPR019595">
    <property type="entry name" value="DUF2470"/>
</dbReference>
<dbReference type="Pfam" id="PF10615">
    <property type="entry name" value="DUF2470"/>
    <property type="match status" value="1"/>
</dbReference>
<dbReference type="Pfam" id="PF13883">
    <property type="entry name" value="CREG_beta-barrel"/>
    <property type="match status" value="1"/>
</dbReference>
<dbReference type="Gene3D" id="3.20.180.10">
    <property type="entry name" value="PNP-oxidase-like"/>
    <property type="match status" value="1"/>
</dbReference>
<dbReference type="SUPFAM" id="SSF50475">
    <property type="entry name" value="FMN-binding split barrel"/>
    <property type="match status" value="1"/>
</dbReference>
<dbReference type="InterPro" id="IPR055343">
    <property type="entry name" value="CREG_beta-barrel"/>
</dbReference>
<accession>A0A1Y1SC08</accession>
<comment type="caution">
    <text evidence="3">The sequence shown here is derived from an EMBL/GenBank/DDBJ whole genome shotgun (WGS) entry which is preliminary data.</text>
</comment>
<dbReference type="PANTHER" id="PTHR13343:SF17">
    <property type="entry name" value="CELLULAR REPRESSOR OF E1A-STIMULATED GENES, ISOFORM A"/>
    <property type="match status" value="1"/>
</dbReference>
<dbReference type="OrthoDB" id="9776211at2"/>
<protein>
    <submittedName>
        <fullName evidence="3">Pyridoxamine 5'-phosphate oxidase-like FMN-binding protein</fullName>
    </submittedName>
</protein>
<name>A0A1Y1SC08_9GAMM</name>
<organism evidence="3 4">
    <name type="scientific">Oceanococcus atlanticus</name>
    <dbReference type="NCBI Taxonomy" id="1317117"/>
    <lineage>
        <taxon>Bacteria</taxon>
        <taxon>Pseudomonadati</taxon>
        <taxon>Pseudomonadota</taxon>
        <taxon>Gammaproteobacteria</taxon>
        <taxon>Chromatiales</taxon>
        <taxon>Oceanococcaceae</taxon>
        <taxon>Oceanococcus</taxon>
    </lineage>
</organism>
<evidence type="ECO:0000259" key="1">
    <source>
        <dbReference type="Pfam" id="PF10615"/>
    </source>
</evidence>
<dbReference type="GO" id="GO:0005737">
    <property type="term" value="C:cytoplasm"/>
    <property type="evidence" value="ECO:0007669"/>
    <property type="project" value="UniProtKB-ARBA"/>
</dbReference>
<proteinExistence type="predicted"/>
<feature type="domain" description="CREG-like beta-barrel" evidence="2">
    <location>
        <begin position="2"/>
        <end position="147"/>
    </location>
</feature>
<feature type="domain" description="DUF2470" evidence="1">
    <location>
        <begin position="160"/>
        <end position="230"/>
    </location>
</feature>
<evidence type="ECO:0000313" key="4">
    <source>
        <dbReference type="Proteomes" id="UP000192342"/>
    </source>
</evidence>
<keyword evidence="4" id="KW-1185">Reference proteome</keyword>
<dbReference type="AlphaFoldDB" id="A0A1Y1SC08"/>
<dbReference type="InterPro" id="IPR012349">
    <property type="entry name" value="Split_barrel_FMN-bd"/>
</dbReference>
<evidence type="ECO:0000313" key="3">
    <source>
        <dbReference type="EMBL" id="ORE85865.1"/>
    </source>
</evidence>
<sequence>MHQAARDAYQLLSSRQYGILSSLSVKVRGYPLGSVTPYVLDGDGNPVILISDIAQHTANLKEDTRCSLTVVENTDGDVQAHGRICVMANAEPLSEHGVSAVAARYLRFYPDAETYFTAHDFSFWRLLPLKIRYIGGFGQIHWLDPDDTLKANPFSGPAETAACVHMNERHQEALRRYCDFSNIEYSGEQPLMVGLDSEALYLRVGLAVHRLAFRRNVLTNDRLREETLAMCRADYWRTRRAA</sequence>
<evidence type="ECO:0000259" key="2">
    <source>
        <dbReference type="Pfam" id="PF13883"/>
    </source>
</evidence>
<dbReference type="Gene3D" id="2.30.110.10">
    <property type="entry name" value="Electron Transport, Fmn-binding Protein, Chain A"/>
    <property type="match status" value="1"/>
</dbReference>
<dbReference type="InterPro" id="IPR037119">
    <property type="entry name" value="Haem_oxidase_HugZ-like_sf"/>
</dbReference>